<evidence type="ECO:0000256" key="1">
    <source>
        <dbReference type="ARBA" id="ARBA00022963"/>
    </source>
</evidence>
<dbReference type="SUPFAM" id="SSF53474">
    <property type="entry name" value="alpha/beta-Hydrolases"/>
    <property type="match status" value="1"/>
</dbReference>
<sequence length="295" mass="33952">MIQSESHFIKQKDFSLHFKRFFTDDKAPSVMLVHGSIEDGRIFYSKSGKGLAPFLAENGYDVFVPDMRGKGKSTPAIDKNASFGQYEGITEDMSLFLEAVEKIKGKKPEYLMAHSWGGVISLSYLARNEYESLKGLVFFGSKRDVRVQNFNRWLNIDLLWNTLGNILVKRYGYFPAKKFKAGSADESKNFFLQVNNWVYAKNWIDEIDGFNYAEKLKEKKLPPILSITGAKDTHAGHPKDVKRLLAEIGNQANHEFKVIGKRQGYAHDYDHINLLTHPEAKKDHFKEVLEWLRRH</sequence>
<dbReference type="Proteomes" id="UP000642920">
    <property type="component" value="Unassembled WGS sequence"/>
</dbReference>
<evidence type="ECO:0000313" key="5">
    <source>
        <dbReference type="Proteomes" id="UP000642920"/>
    </source>
</evidence>
<dbReference type="EMBL" id="JAERQG010000001">
    <property type="protein sequence ID" value="MBL0765046.1"/>
    <property type="molecule type" value="Genomic_DNA"/>
</dbReference>
<evidence type="ECO:0000256" key="2">
    <source>
        <dbReference type="ARBA" id="ARBA00023098"/>
    </source>
</evidence>
<dbReference type="Gene3D" id="3.40.50.1820">
    <property type="entry name" value="alpha/beta hydrolase"/>
    <property type="match status" value="1"/>
</dbReference>
<keyword evidence="1" id="KW-0442">Lipid degradation</keyword>
<dbReference type="PANTHER" id="PTHR11005">
    <property type="entry name" value="LYSOSOMAL ACID LIPASE-RELATED"/>
    <property type="match status" value="1"/>
</dbReference>
<dbReference type="RefSeq" id="WP_201919180.1">
    <property type="nucleotide sequence ID" value="NZ_JAERQG010000001.1"/>
</dbReference>
<proteinExistence type="predicted"/>
<evidence type="ECO:0000259" key="3">
    <source>
        <dbReference type="Pfam" id="PF00561"/>
    </source>
</evidence>
<reference evidence="4" key="1">
    <citation type="submission" date="2021-01" db="EMBL/GenBank/DDBJ databases">
        <title>Marivirga sp. nov., isolated from intertidal surface sediments.</title>
        <authorList>
            <person name="Zhang M."/>
        </authorList>
    </citation>
    <scope>NUCLEOTIDE SEQUENCE</scope>
    <source>
        <strain evidence="4">SM1354</strain>
    </source>
</reference>
<dbReference type="GO" id="GO:0016042">
    <property type="term" value="P:lipid catabolic process"/>
    <property type="evidence" value="ECO:0007669"/>
    <property type="project" value="UniProtKB-KW"/>
</dbReference>
<organism evidence="4 5">
    <name type="scientific">Marivirga atlantica</name>
    <dbReference type="NCBI Taxonomy" id="1548457"/>
    <lineage>
        <taxon>Bacteria</taxon>
        <taxon>Pseudomonadati</taxon>
        <taxon>Bacteroidota</taxon>
        <taxon>Cytophagia</taxon>
        <taxon>Cytophagales</taxon>
        <taxon>Marivirgaceae</taxon>
        <taxon>Marivirga</taxon>
    </lineage>
</organism>
<dbReference type="AlphaFoldDB" id="A0A937AE54"/>
<dbReference type="GO" id="GO:0016787">
    <property type="term" value="F:hydrolase activity"/>
    <property type="evidence" value="ECO:0007669"/>
    <property type="project" value="UniProtKB-KW"/>
</dbReference>
<keyword evidence="4" id="KW-0378">Hydrolase</keyword>
<gene>
    <name evidence="4" type="ORF">JKP34_07280</name>
</gene>
<dbReference type="InterPro" id="IPR000073">
    <property type="entry name" value="AB_hydrolase_1"/>
</dbReference>
<comment type="caution">
    <text evidence="4">The sequence shown here is derived from an EMBL/GenBank/DDBJ whole genome shotgun (WGS) entry which is preliminary data.</text>
</comment>
<accession>A0A937AE54</accession>
<feature type="domain" description="AB hydrolase-1" evidence="3">
    <location>
        <begin position="28"/>
        <end position="185"/>
    </location>
</feature>
<name>A0A937AE54_9BACT</name>
<keyword evidence="2" id="KW-0443">Lipid metabolism</keyword>
<dbReference type="InterPro" id="IPR029058">
    <property type="entry name" value="AB_hydrolase_fold"/>
</dbReference>
<evidence type="ECO:0000313" key="4">
    <source>
        <dbReference type="EMBL" id="MBL0765046.1"/>
    </source>
</evidence>
<keyword evidence="5" id="KW-1185">Reference proteome</keyword>
<dbReference type="Pfam" id="PF00561">
    <property type="entry name" value="Abhydrolase_1"/>
    <property type="match status" value="1"/>
</dbReference>
<protein>
    <submittedName>
        <fullName evidence="4">Alpha/beta fold hydrolase</fullName>
    </submittedName>
</protein>